<evidence type="ECO:0000256" key="3">
    <source>
        <dbReference type="ARBA" id="ARBA00022723"/>
    </source>
</evidence>
<sequence length="486" mass="56528">MLSFIIIYYYFFDTLERNLTHQNIYLPVAGKKYCDNIMSSEKINQFLHKTFDFIKKLYTWIYSYINNVVCPFMINVVWKYLKKQATKYKKRKNVNECPHVPPLQLKNITTKNKQIINRDILIDNSEIDAIDFDVEHNKNQYIRCAHNKNCNKNYHEILNAHAKCLTMTQKELILYTIGVTPMTIDIPIIFHLADSVLRKNDTKYWTKHINTNIISTLNTDYNRNVSNFSAEYTLQTGKLFANADKGKKDYYLNLCNSLPKNTNVTWKFYLKDIVIKNVSGLSIDSNNLDPIYKAMNVVDPDSFLNIIVVPGKQLLGISVFPFMDRDGNNETLIDSKYKYRNAVLINTGMFLGNVAQYNKYRTFTHEIGHWCGLLHPFDNDTCKTSSLAKFGSDAKESGDMIADTTPQFSPTFGTAFDTIKAKRINGILTQVHVSPYAYIFDKNLKTPNFLNVMDYTDDAQMCMFTHQQILKMTYMMARFRPNFVKY</sequence>
<evidence type="ECO:0000256" key="1">
    <source>
        <dbReference type="ARBA" id="ARBA00008721"/>
    </source>
</evidence>
<evidence type="ECO:0000256" key="8">
    <source>
        <dbReference type="ARBA" id="ARBA00023157"/>
    </source>
</evidence>
<keyword evidence="5" id="KW-0378">Hydrolase</keyword>
<evidence type="ECO:0000256" key="9">
    <source>
        <dbReference type="SAM" id="Phobius"/>
    </source>
</evidence>
<protein>
    <recommendedName>
        <fullName evidence="10">Peptidase M43 pregnancy-associated plasma-A domain-containing protein</fullName>
    </recommendedName>
</protein>
<keyword evidence="9" id="KW-1133">Transmembrane helix</keyword>
<dbReference type="Pfam" id="PF05572">
    <property type="entry name" value="Peptidase_M43"/>
    <property type="match status" value="1"/>
</dbReference>
<organism evidence="11">
    <name type="scientific">viral metagenome</name>
    <dbReference type="NCBI Taxonomy" id="1070528"/>
    <lineage>
        <taxon>unclassified sequences</taxon>
        <taxon>metagenomes</taxon>
        <taxon>organismal metagenomes</taxon>
    </lineage>
</organism>
<accession>A0A6C0CAH5</accession>
<proteinExistence type="inferred from homology"/>
<dbReference type="SUPFAM" id="SSF55486">
    <property type="entry name" value="Metalloproteases ('zincins'), catalytic domain"/>
    <property type="match status" value="1"/>
</dbReference>
<keyword evidence="9" id="KW-0812">Transmembrane</keyword>
<keyword evidence="3" id="KW-0479">Metal-binding</keyword>
<dbReference type="PANTHER" id="PTHR47466:SF1">
    <property type="entry name" value="METALLOPROTEASE MEP1 (AFU_ORTHOLOGUE AFUA_1G07730)-RELATED"/>
    <property type="match status" value="1"/>
</dbReference>
<dbReference type="GO" id="GO:0008237">
    <property type="term" value="F:metallopeptidase activity"/>
    <property type="evidence" value="ECO:0007669"/>
    <property type="project" value="UniProtKB-KW"/>
</dbReference>
<dbReference type="PANTHER" id="PTHR47466">
    <property type="match status" value="1"/>
</dbReference>
<dbReference type="GO" id="GO:0046872">
    <property type="term" value="F:metal ion binding"/>
    <property type="evidence" value="ECO:0007669"/>
    <property type="project" value="UniProtKB-KW"/>
</dbReference>
<evidence type="ECO:0000313" key="11">
    <source>
        <dbReference type="EMBL" id="QHT01102.1"/>
    </source>
</evidence>
<evidence type="ECO:0000259" key="10">
    <source>
        <dbReference type="Pfam" id="PF05572"/>
    </source>
</evidence>
<evidence type="ECO:0000256" key="6">
    <source>
        <dbReference type="ARBA" id="ARBA00022833"/>
    </source>
</evidence>
<dbReference type="EMBL" id="MN739364">
    <property type="protein sequence ID" value="QHT01102.1"/>
    <property type="molecule type" value="Genomic_DNA"/>
</dbReference>
<name>A0A6C0CAH5_9ZZZZ</name>
<dbReference type="InterPro" id="IPR008754">
    <property type="entry name" value="Peptidase_M43"/>
</dbReference>
<evidence type="ECO:0000256" key="5">
    <source>
        <dbReference type="ARBA" id="ARBA00022801"/>
    </source>
</evidence>
<feature type="transmembrane region" description="Helical" evidence="9">
    <location>
        <begin position="61"/>
        <end position="81"/>
    </location>
</feature>
<evidence type="ECO:0000256" key="4">
    <source>
        <dbReference type="ARBA" id="ARBA00022729"/>
    </source>
</evidence>
<feature type="transmembrane region" description="Helical" evidence="9">
    <location>
        <begin position="172"/>
        <end position="193"/>
    </location>
</feature>
<keyword evidence="6" id="KW-0862">Zinc</keyword>
<comment type="similarity">
    <text evidence="1">Belongs to the peptidase M43B family.</text>
</comment>
<keyword evidence="4" id="KW-0732">Signal</keyword>
<dbReference type="AlphaFoldDB" id="A0A6C0CAH5"/>
<evidence type="ECO:0000256" key="7">
    <source>
        <dbReference type="ARBA" id="ARBA00023049"/>
    </source>
</evidence>
<feature type="domain" description="Peptidase M43 pregnancy-associated plasma-A" evidence="10">
    <location>
        <begin position="345"/>
        <end position="476"/>
    </location>
</feature>
<keyword evidence="7" id="KW-0482">Metalloprotease</keyword>
<dbReference type="Gene3D" id="3.40.390.10">
    <property type="entry name" value="Collagenase (Catalytic Domain)"/>
    <property type="match status" value="1"/>
</dbReference>
<evidence type="ECO:0000256" key="2">
    <source>
        <dbReference type="ARBA" id="ARBA00022670"/>
    </source>
</evidence>
<reference evidence="11" key="1">
    <citation type="journal article" date="2020" name="Nature">
        <title>Giant virus diversity and host interactions through global metagenomics.</title>
        <authorList>
            <person name="Schulz F."/>
            <person name="Roux S."/>
            <person name="Paez-Espino D."/>
            <person name="Jungbluth S."/>
            <person name="Walsh D.A."/>
            <person name="Denef V.J."/>
            <person name="McMahon K.D."/>
            <person name="Konstantinidis K.T."/>
            <person name="Eloe-Fadrosh E.A."/>
            <person name="Kyrpides N.C."/>
            <person name="Woyke T."/>
        </authorList>
    </citation>
    <scope>NUCLEOTIDE SEQUENCE</scope>
    <source>
        <strain evidence="11">GVMAG-M-3300020192-26</strain>
    </source>
</reference>
<dbReference type="InterPro" id="IPR024079">
    <property type="entry name" value="MetalloPept_cat_dom_sf"/>
</dbReference>
<keyword evidence="2" id="KW-0645">Protease</keyword>
<dbReference type="GO" id="GO:0006508">
    <property type="term" value="P:proteolysis"/>
    <property type="evidence" value="ECO:0007669"/>
    <property type="project" value="UniProtKB-KW"/>
</dbReference>
<keyword evidence="8" id="KW-1015">Disulfide bond</keyword>
<keyword evidence="9" id="KW-0472">Membrane</keyword>